<name>A0A4D6LZG0_VIGUN</name>
<gene>
    <name evidence="2" type="ORF">DEO72_LG5g1441</name>
</gene>
<keyword evidence="3" id="KW-1185">Reference proteome</keyword>
<protein>
    <submittedName>
        <fullName evidence="2">Uncharacterized protein</fullName>
    </submittedName>
</protein>
<evidence type="ECO:0000313" key="2">
    <source>
        <dbReference type="EMBL" id="QCD93366.1"/>
    </source>
</evidence>
<accession>A0A4D6LZG0</accession>
<feature type="region of interest" description="Disordered" evidence="1">
    <location>
        <begin position="181"/>
        <end position="200"/>
    </location>
</feature>
<proteinExistence type="predicted"/>
<dbReference type="EMBL" id="CP039349">
    <property type="protein sequence ID" value="QCD93366.1"/>
    <property type="molecule type" value="Genomic_DNA"/>
</dbReference>
<feature type="compositionally biased region" description="Basic and acidic residues" evidence="1">
    <location>
        <begin position="109"/>
        <end position="118"/>
    </location>
</feature>
<sequence length="200" mass="22613">MKKRSVRSSQTAKRWNHHSLVDHENFAHLLPSTKSMIIAGKNNHIHHNHATKRASCYSHHRSQSALSETNWPLRVSGCSPYLESLPSYTDGAPSWAPTNRGHGITSRPLKRDPEVPPRDPKEIYALTRTNNHSSNINEYVYKRQSHNHTQPKQIIQEQQTCKYSTVSPSISLRLRGLAQARRACSGEPSPRLGESTKARA</sequence>
<evidence type="ECO:0000256" key="1">
    <source>
        <dbReference type="SAM" id="MobiDB-lite"/>
    </source>
</evidence>
<evidence type="ECO:0000313" key="3">
    <source>
        <dbReference type="Proteomes" id="UP000501690"/>
    </source>
</evidence>
<organism evidence="2 3">
    <name type="scientific">Vigna unguiculata</name>
    <name type="common">Cowpea</name>
    <dbReference type="NCBI Taxonomy" id="3917"/>
    <lineage>
        <taxon>Eukaryota</taxon>
        <taxon>Viridiplantae</taxon>
        <taxon>Streptophyta</taxon>
        <taxon>Embryophyta</taxon>
        <taxon>Tracheophyta</taxon>
        <taxon>Spermatophyta</taxon>
        <taxon>Magnoliopsida</taxon>
        <taxon>eudicotyledons</taxon>
        <taxon>Gunneridae</taxon>
        <taxon>Pentapetalae</taxon>
        <taxon>rosids</taxon>
        <taxon>fabids</taxon>
        <taxon>Fabales</taxon>
        <taxon>Fabaceae</taxon>
        <taxon>Papilionoideae</taxon>
        <taxon>50 kb inversion clade</taxon>
        <taxon>NPAAA clade</taxon>
        <taxon>indigoferoid/millettioid clade</taxon>
        <taxon>Phaseoleae</taxon>
        <taxon>Vigna</taxon>
    </lineage>
</organism>
<feature type="region of interest" description="Disordered" evidence="1">
    <location>
        <begin position="92"/>
        <end position="118"/>
    </location>
</feature>
<reference evidence="2 3" key="1">
    <citation type="submission" date="2019-04" db="EMBL/GenBank/DDBJ databases">
        <title>An improved genome assembly and genetic linkage map for asparagus bean, Vigna unguiculata ssp. sesquipedialis.</title>
        <authorList>
            <person name="Xia Q."/>
            <person name="Zhang R."/>
            <person name="Dong Y."/>
        </authorList>
    </citation>
    <scope>NUCLEOTIDE SEQUENCE [LARGE SCALE GENOMIC DNA]</scope>
    <source>
        <tissue evidence="2">Leaf</tissue>
    </source>
</reference>
<dbReference type="Proteomes" id="UP000501690">
    <property type="component" value="Linkage Group LG5"/>
</dbReference>
<dbReference type="AlphaFoldDB" id="A0A4D6LZG0"/>